<dbReference type="InterPro" id="IPR053197">
    <property type="entry name" value="F-box_SCFL_complex_component"/>
</dbReference>
<evidence type="ECO:0000313" key="3">
    <source>
        <dbReference type="Proteomes" id="UP000032180"/>
    </source>
</evidence>
<organism evidence="2 3">
    <name type="scientific">Leersia perrieri</name>
    <dbReference type="NCBI Taxonomy" id="77586"/>
    <lineage>
        <taxon>Eukaryota</taxon>
        <taxon>Viridiplantae</taxon>
        <taxon>Streptophyta</taxon>
        <taxon>Embryophyta</taxon>
        <taxon>Tracheophyta</taxon>
        <taxon>Spermatophyta</taxon>
        <taxon>Magnoliopsida</taxon>
        <taxon>Liliopsida</taxon>
        <taxon>Poales</taxon>
        <taxon>Poaceae</taxon>
        <taxon>BOP clade</taxon>
        <taxon>Oryzoideae</taxon>
        <taxon>Oryzeae</taxon>
        <taxon>Oryzinae</taxon>
        <taxon>Leersia</taxon>
    </lineage>
</organism>
<feature type="domain" description="F-box" evidence="1">
    <location>
        <begin position="9"/>
        <end position="59"/>
    </location>
</feature>
<sequence>MATADAPSTDMLSGLPEGVLHHIMSFLTLRQAVHTCVLSRRWRNLWRSMPLINADYKQFQVTNSDDEALPLFKTFVSRLLELRDPVASLDKLCLCYSISDDNSDDDSDSQDAVANRWISQALQKQARVLEVHVDLVYADLYTLVIDHSVFTSRHLTKILFSNVILGDEVFKQFETGCPALEDLSLDACIISGGKISSQTLKVLTISDTKFSMEHETNVSTPSITSLTLWNPGDRIPVLKDMVSAVTASVKLSVFSDDFDARGLHQYLWALSGVKSLEFYYLGRKSSPKLEMLTQKLNPFRYQQTSQRIVGELNERSFTCRHLTIIEVICSDNDPLANHVIDFFVSSEETASFEAGVSASPRADTAIAIAIATGARVLLLSCSVHAHHLFDETPLRDQANMATEYGRNMDEEQESSVYMLNDLPDDLMRPILSLLDSRQAVRMCLLSRRWNNLWCSLTCIRVDFCEFSGETDTWEGDQARFRKFVNNLLLRRDPVLLDKFCLRSCIPSGANDQQASADANLWISHALQLQAQVVEVDQDILTKDTLELGAHAIFTTKYLRKLVLSAVSFTEVKVLFIDNSEFSYDYDISISTPSVTSLTLIDPGGRLPLLKDMGSLVSASVYLSHDADNLDTAINIDQWLTGLSSARRLVLDFPVNAIEIKDNMQWCPKFFNLVKLTLGRWCIDTRLYALIVFLQNSPKLEKLTLEIDEVQDFYTWFNQEITGELKERSFTCEHLKFVEVTTVEDDPLKDKSLEGFALINRVKMLFRNSGMTSLQIDILHLDYYQRYESELPRPPPVRRNALATPAATGARASTPTTCSTKRLSVAIMEPGKSHGCRGRDRLRLRINDLTDDLILRIMSSLDAHLAVRTCVLSWRWHDLWCSLTRISADTIVFKGENEISMRHPGQFKKFVNTLLLRRYPFPLVDKFWLRCYIPTGAWFKEASADAHLWISHVLQLQTPVLEFLVLQVKLRPKLTVFTSQYLKRLALSNVDISEGFFNPLEMSCPKLEHIYLGECNIQDYNISSQSKALKILTIGISDFVARKDITNESNTQWCPKFNNLVRLYLGWWCLELNYYALTVFLQNSPKLEKLILELNYDYTRIISVKLKQRSFTCEHLKVVEVICIVDDPLVNRGPRPPPVRRNASAS</sequence>
<feature type="domain" description="F-box" evidence="1">
    <location>
        <begin position="416"/>
        <end position="452"/>
    </location>
</feature>
<dbReference type="PROSITE" id="PS50181">
    <property type="entry name" value="FBOX"/>
    <property type="match status" value="2"/>
</dbReference>
<reference evidence="3" key="2">
    <citation type="submission" date="2013-12" db="EMBL/GenBank/DDBJ databases">
        <authorList>
            <person name="Yu Y."/>
            <person name="Lee S."/>
            <person name="de Baynast K."/>
            <person name="Wissotski M."/>
            <person name="Liu L."/>
            <person name="Talag J."/>
            <person name="Goicoechea J."/>
            <person name="Angelova A."/>
            <person name="Jetty R."/>
            <person name="Kudrna D."/>
            <person name="Golser W."/>
            <person name="Rivera L."/>
            <person name="Zhang J."/>
            <person name="Wing R."/>
        </authorList>
    </citation>
    <scope>NUCLEOTIDE SEQUENCE</scope>
</reference>
<dbReference type="InterPro" id="IPR001810">
    <property type="entry name" value="F-box_dom"/>
</dbReference>
<evidence type="ECO:0000313" key="2">
    <source>
        <dbReference type="EnsemblPlants" id="LPERR10G00930.3"/>
    </source>
</evidence>
<dbReference type="PANTHER" id="PTHR34223:SF26">
    <property type="entry name" value="OS02G0188900 PROTEIN"/>
    <property type="match status" value="1"/>
</dbReference>
<dbReference type="InterPro" id="IPR036047">
    <property type="entry name" value="F-box-like_dom_sf"/>
</dbReference>
<dbReference type="Gramene" id="LPERR10G00930.3">
    <property type="protein sequence ID" value="LPERR10G00930.3"/>
    <property type="gene ID" value="LPERR10G00930"/>
</dbReference>
<dbReference type="EnsemblPlants" id="LPERR10G00930.3">
    <property type="protein sequence ID" value="LPERR10G00930.3"/>
    <property type="gene ID" value="LPERR10G00930"/>
</dbReference>
<dbReference type="Proteomes" id="UP000032180">
    <property type="component" value="Chromosome 10"/>
</dbReference>
<dbReference type="Gene3D" id="3.80.10.10">
    <property type="entry name" value="Ribonuclease Inhibitor"/>
    <property type="match status" value="2"/>
</dbReference>
<accession>A0A0D9XHH7</accession>
<dbReference type="InterPro" id="IPR053781">
    <property type="entry name" value="F-box_AtFBL13-like"/>
</dbReference>
<dbReference type="Pfam" id="PF00646">
    <property type="entry name" value="F-box"/>
    <property type="match status" value="3"/>
</dbReference>
<proteinExistence type="predicted"/>
<dbReference type="eggNOG" id="ENOG502QVFC">
    <property type="taxonomic scope" value="Eukaryota"/>
</dbReference>
<keyword evidence="3" id="KW-1185">Reference proteome</keyword>
<dbReference type="SMART" id="SM00256">
    <property type="entry name" value="FBOX"/>
    <property type="match status" value="3"/>
</dbReference>
<reference evidence="2 3" key="1">
    <citation type="submission" date="2012-08" db="EMBL/GenBank/DDBJ databases">
        <title>Oryza genome evolution.</title>
        <authorList>
            <person name="Wing R.A."/>
        </authorList>
    </citation>
    <scope>NUCLEOTIDE SEQUENCE</scope>
</reference>
<dbReference type="InterPro" id="IPR032675">
    <property type="entry name" value="LRR_dom_sf"/>
</dbReference>
<dbReference type="HOGENOM" id="CLU_259471_0_0_1"/>
<dbReference type="PANTHER" id="PTHR34223">
    <property type="entry name" value="OS11G0201299 PROTEIN"/>
    <property type="match status" value="1"/>
</dbReference>
<dbReference type="SUPFAM" id="SSF81383">
    <property type="entry name" value="F-box domain"/>
    <property type="match status" value="3"/>
</dbReference>
<name>A0A0D9XHH7_9ORYZ</name>
<protein>
    <recommendedName>
        <fullName evidence="1">F-box domain-containing protein</fullName>
    </recommendedName>
</protein>
<dbReference type="SUPFAM" id="SSF52047">
    <property type="entry name" value="RNI-like"/>
    <property type="match status" value="2"/>
</dbReference>
<dbReference type="STRING" id="77586.A0A0D9XHH7"/>
<dbReference type="AlphaFoldDB" id="A0A0D9XHH7"/>
<dbReference type="CDD" id="cd22160">
    <property type="entry name" value="F-box_AtFBL13-like"/>
    <property type="match status" value="1"/>
</dbReference>
<dbReference type="Gene3D" id="1.20.1280.50">
    <property type="match status" value="2"/>
</dbReference>
<reference evidence="2" key="3">
    <citation type="submission" date="2015-04" db="UniProtKB">
        <authorList>
            <consortium name="EnsemblPlants"/>
        </authorList>
    </citation>
    <scope>IDENTIFICATION</scope>
</reference>
<evidence type="ECO:0000259" key="1">
    <source>
        <dbReference type="PROSITE" id="PS50181"/>
    </source>
</evidence>